<organism evidence="4 5">
    <name type="scientific">Arthrobacter psychrochitiniphilus</name>
    <dbReference type="NCBI Taxonomy" id="291045"/>
    <lineage>
        <taxon>Bacteria</taxon>
        <taxon>Bacillati</taxon>
        <taxon>Actinomycetota</taxon>
        <taxon>Actinomycetes</taxon>
        <taxon>Micrococcales</taxon>
        <taxon>Micrococcaceae</taxon>
        <taxon>Arthrobacter</taxon>
    </lineage>
</organism>
<dbReference type="InterPro" id="IPR042099">
    <property type="entry name" value="ANL_N_sf"/>
</dbReference>
<evidence type="ECO:0000259" key="3">
    <source>
        <dbReference type="Pfam" id="PF00501"/>
    </source>
</evidence>
<dbReference type="Pfam" id="PF00501">
    <property type="entry name" value="AMP-binding"/>
    <property type="match status" value="1"/>
</dbReference>
<dbReference type="Proteomes" id="UP000246303">
    <property type="component" value="Unassembled WGS sequence"/>
</dbReference>
<evidence type="ECO:0000256" key="2">
    <source>
        <dbReference type="ARBA" id="ARBA00022598"/>
    </source>
</evidence>
<comment type="similarity">
    <text evidence="1">Belongs to the ATP-dependent AMP-binding enzyme family.</text>
</comment>
<feature type="domain" description="AMP-dependent synthetase/ligase" evidence="3">
    <location>
        <begin position="98"/>
        <end position="324"/>
    </location>
</feature>
<dbReference type="Gene3D" id="3.40.50.12780">
    <property type="entry name" value="N-terminal domain of ligase-like"/>
    <property type="match status" value="1"/>
</dbReference>
<dbReference type="InterPro" id="IPR045851">
    <property type="entry name" value="AMP-bd_C_sf"/>
</dbReference>
<proteinExistence type="inferred from homology"/>
<evidence type="ECO:0000313" key="4">
    <source>
        <dbReference type="EMBL" id="PXA65581.1"/>
    </source>
</evidence>
<protein>
    <submittedName>
        <fullName evidence="4">AMP-dependent synthetase</fullName>
    </submittedName>
</protein>
<gene>
    <name evidence="4" type="ORF">CVS29_10180</name>
</gene>
<dbReference type="PANTHER" id="PTHR24096:SF149">
    <property type="entry name" value="AMP-BINDING DOMAIN-CONTAINING PROTEIN-RELATED"/>
    <property type="match status" value="1"/>
</dbReference>
<keyword evidence="5" id="KW-1185">Reference proteome</keyword>
<comment type="caution">
    <text evidence="4">The sequence shown here is derived from an EMBL/GenBank/DDBJ whole genome shotgun (WGS) entry which is preliminary data.</text>
</comment>
<evidence type="ECO:0000313" key="5">
    <source>
        <dbReference type="Proteomes" id="UP000246303"/>
    </source>
</evidence>
<dbReference type="PANTHER" id="PTHR24096">
    <property type="entry name" value="LONG-CHAIN-FATTY-ACID--COA LIGASE"/>
    <property type="match status" value="1"/>
</dbReference>
<dbReference type="InterPro" id="IPR000873">
    <property type="entry name" value="AMP-dep_synth/lig_dom"/>
</dbReference>
<dbReference type="RefSeq" id="WP_110106192.1">
    <property type="nucleotide sequence ID" value="NZ_JACBZZ010000001.1"/>
</dbReference>
<sequence length="478" mass="50510">MPFKDQLKQWATQRPDHPAVIAGAQSMSYSQLLASLQSQPQPGRQGISVINEPTGAELVVQFCAAVFQGRTAMVLDAGWPQTHQHQLRELALTWAGHIGSGERPFLLGLSSGTSNIPKGFLRNAASWRESFEESSRYFCLSDSTRTLAPGPLSASMNLYALGESLFTGGTLVVLPQFSADAAIEAITDHAVNRLVLVPAVLDIIVRRALATGADGGMLQHILCAGSALSQEVIELARTWAPNARVQQYYGAAELGFVTASPVQALEATQPPGTSSTDGGAVTSGGVGLPFPGVQLSIRGEDGGEVPAGEEGLVSVKSPYIAQGYAWGDDGLAFRALGDNGWHTVHDRGSIDPEGFLHLAGRASDMIITAGNNVYPHAVEQALRSGVDSGAQILVVGIPDTVRGQRVVAAFYPARQAQGHASAGILPSLRAAAASLPASHRPLHFYELGELPLTGSAKISRVRLAQWIVEGDPRARRRT</sequence>
<dbReference type="AlphaFoldDB" id="A0A2V3DRD5"/>
<accession>A0A2V3DRD5</accession>
<dbReference type="GO" id="GO:0016405">
    <property type="term" value="F:CoA-ligase activity"/>
    <property type="evidence" value="ECO:0007669"/>
    <property type="project" value="TreeGrafter"/>
</dbReference>
<reference evidence="4 5" key="1">
    <citation type="submission" date="2018-05" db="EMBL/GenBank/DDBJ databases">
        <title>Genetic diversity of glacier-inhabiting Cryobacterium bacteria in China and description of Cryobacterium mengkeensis sp. nov. and Arthrobacter glacialis sp. nov.</title>
        <authorList>
            <person name="Liu Q."/>
            <person name="Xin Y.-H."/>
        </authorList>
    </citation>
    <scope>NUCLEOTIDE SEQUENCE [LARGE SCALE GENOMIC DNA]</scope>
    <source>
        <strain evidence="4 5">GP3</strain>
    </source>
</reference>
<evidence type="ECO:0000256" key="1">
    <source>
        <dbReference type="ARBA" id="ARBA00006432"/>
    </source>
</evidence>
<dbReference type="SUPFAM" id="SSF56801">
    <property type="entry name" value="Acetyl-CoA synthetase-like"/>
    <property type="match status" value="1"/>
</dbReference>
<name>A0A2V3DRD5_9MICC</name>
<dbReference type="EMBL" id="QHLZ01000005">
    <property type="protein sequence ID" value="PXA65581.1"/>
    <property type="molecule type" value="Genomic_DNA"/>
</dbReference>
<dbReference type="CDD" id="cd04433">
    <property type="entry name" value="AFD_class_I"/>
    <property type="match status" value="1"/>
</dbReference>
<keyword evidence="2" id="KW-0436">Ligase</keyword>
<dbReference type="Gene3D" id="3.30.300.30">
    <property type="match status" value="1"/>
</dbReference>
<dbReference type="OrthoDB" id="5240965at2"/>